<reference evidence="2 3" key="1">
    <citation type="submission" date="2023-01" db="EMBL/GenBank/DDBJ databases">
        <authorList>
            <person name="Whitehead M."/>
        </authorList>
    </citation>
    <scope>NUCLEOTIDE SEQUENCE [LARGE SCALE GENOMIC DNA]</scope>
</reference>
<dbReference type="Proteomes" id="UP001160148">
    <property type="component" value="Unassembled WGS sequence"/>
</dbReference>
<dbReference type="EMBL" id="CARXXK010000479">
    <property type="protein sequence ID" value="CAI6370684.1"/>
    <property type="molecule type" value="Genomic_DNA"/>
</dbReference>
<protein>
    <recommendedName>
        <fullName evidence="1">HAT C-terminal dimerisation domain-containing protein</fullName>
    </recommendedName>
</protein>
<dbReference type="PANTHER" id="PTHR11697:SF230">
    <property type="entry name" value="ZINC FINGER, MYM DOMAIN CONTAINING 1"/>
    <property type="match status" value="1"/>
</dbReference>
<gene>
    <name evidence="2" type="ORF">MEUPH1_LOCUS24782</name>
</gene>
<organism evidence="2 3">
    <name type="scientific">Macrosiphum euphorbiae</name>
    <name type="common">potato aphid</name>
    <dbReference type="NCBI Taxonomy" id="13131"/>
    <lineage>
        <taxon>Eukaryota</taxon>
        <taxon>Metazoa</taxon>
        <taxon>Ecdysozoa</taxon>
        <taxon>Arthropoda</taxon>
        <taxon>Hexapoda</taxon>
        <taxon>Insecta</taxon>
        <taxon>Pterygota</taxon>
        <taxon>Neoptera</taxon>
        <taxon>Paraneoptera</taxon>
        <taxon>Hemiptera</taxon>
        <taxon>Sternorrhyncha</taxon>
        <taxon>Aphidomorpha</taxon>
        <taxon>Aphidoidea</taxon>
        <taxon>Aphididae</taxon>
        <taxon>Macrosiphini</taxon>
        <taxon>Macrosiphum</taxon>
    </lineage>
</organism>
<evidence type="ECO:0000259" key="1">
    <source>
        <dbReference type="Pfam" id="PF05699"/>
    </source>
</evidence>
<name>A0AAV0XPY7_9HEMI</name>
<dbReference type="Pfam" id="PF05699">
    <property type="entry name" value="Dimer_Tnp_hAT"/>
    <property type="match status" value="1"/>
</dbReference>
<evidence type="ECO:0000313" key="2">
    <source>
        <dbReference type="EMBL" id="CAI6370684.1"/>
    </source>
</evidence>
<dbReference type="InterPro" id="IPR008906">
    <property type="entry name" value="HATC_C_dom"/>
</dbReference>
<accession>A0AAV0XPY7</accession>
<keyword evidence="3" id="KW-1185">Reference proteome</keyword>
<proteinExistence type="predicted"/>
<evidence type="ECO:0000313" key="3">
    <source>
        <dbReference type="Proteomes" id="UP001160148"/>
    </source>
</evidence>
<dbReference type="GO" id="GO:0046983">
    <property type="term" value="F:protein dimerization activity"/>
    <property type="evidence" value="ECO:0007669"/>
    <property type="project" value="InterPro"/>
</dbReference>
<dbReference type="InterPro" id="IPR055298">
    <property type="entry name" value="AtLOH3-like"/>
</dbReference>
<feature type="domain" description="HAT C-terminal dimerisation" evidence="1">
    <location>
        <begin position="181"/>
        <end position="220"/>
    </location>
</feature>
<sequence length="245" mass="28094">MYQMKILTETLETKDLNIVDALILIDSSIKSLTETRNNSTLINELIPSAKSFCLKLDIDFDGDFNQHHRKRLKPKKNDSNQQSHVNLTYEDFYRKEFLQVLDTLIGLSSEDLKSCLKKHFPYFQKNCDMSNATDFNSALCEINILRLQTENLKSLANIMDVANKLRTLIPMANELCRLGLALTSPVTTASNERCFSKLKLIKNHLRTTMTSSRLNDLIILDSEKDILDNIEMTNMASLKERKISV</sequence>
<comment type="caution">
    <text evidence="2">The sequence shown here is derived from an EMBL/GenBank/DDBJ whole genome shotgun (WGS) entry which is preliminary data.</text>
</comment>
<dbReference type="PANTHER" id="PTHR11697">
    <property type="entry name" value="GENERAL TRANSCRIPTION FACTOR 2-RELATED ZINC FINGER PROTEIN"/>
    <property type="match status" value="1"/>
</dbReference>
<dbReference type="AlphaFoldDB" id="A0AAV0XPY7"/>